<dbReference type="Proteomes" id="UP000003327">
    <property type="component" value="Unassembled WGS sequence"/>
</dbReference>
<evidence type="ECO:0000313" key="1">
    <source>
        <dbReference type="EMBL" id="EEX17245.1"/>
    </source>
</evidence>
<accession>C9MT50</accession>
<dbReference type="HOGENOM" id="CLU_2808902_0_0_10"/>
<sequence length="67" mass="7580">MNGTICIQRGRFFNVKKRPLHSKETPSSNEKGAFVKWMRPLKVGTDALVCPKNNQMRAGRQGHLSLL</sequence>
<comment type="caution">
    <text evidence="1">The sequence shown here is derived from an EMBL/GenBank/DDBJ whole genome shotgun (WGS) entry which is preliminary data.</text>
</comment>
<organism evidence="1 2">
    <name type="scientific">Prevotella veroralis F0319</name>
    <dbReference type="NCBI Taxonomy" id="649761"/>
    <lineage>
        <taxon>Bacteria</taxon>
        <taxon>Pseudomonadati</taxon>
        <taxon>Bacteroidota</taxon>
        <taxon>Bacteroidia</taxon>
        <taxon>Bacteroidales</taxon>
        <taxon>Prevotellaceae</taxon>
        <taxon>Prevotella</taxon>
    </lineage>
</organism>
<name>C9MT50_9BACT</name>
<dbReference type="STRING" id="649761.HMPREF0973_02820"/>
<reference evidence="1 2" key="1">
    <citation type="submission" date="2009-09" db="EMBL/GenBank/DDBJ databases">
        <authorList>
            <person name="Weinstock G."/>
            <person name="Sodergren E."/>
            <person name="Clifton S."/>
            <person name="Fulton L."/>
            <person name="Fulton B."/>
            <person name="Courtney L."/>
            <person name="Fronick C."/>
            <person name="Harrison M."/>
            <person name="Strong C."/>
            <person name="Farmer C."/>
            <person name="Delahaunty K."/>
            <person name="Markovic C."/>
            <person name="Hall O."/>
            <person name="Minx P."/>
            <person name="Tomlinson C."/>
            <person name="Mitreva M."/>
            <person name="Nelson J."/>
            <person name="Hou S."/>
            <person name="Wollam A."/>
            <person name="Pepin K.H."/>
            <person name="Johnson M."/>
            <person name="Bhonagiri V."/>
            <person name="Nash W.E."/>
            <person name="Warren W."/>
            <person name="Chinwalla A."/>
            <person name="Mardis E.R."/>
            <person name="Wilson R.K."/>
        </authorList>
    </citation>
    <scope>NUCLEOTIDE SEQUENCE [LARGE SCALE GENOMIC DNA]</scope>
    <source>
        <strain evidence="1 2">F0319</strain>
    </source>
</reference>
<keyword evidence="2" id="KW-1185">Reference proteome</keyword>
<evidence type="ECO:0000313" key="2">
    <source>
        <dbReference type="Proteomes" id="UP000003327"/>
    </source>
</evidence>
<dbReference type="AlphaFoldDB" id="C9MT50"/>
<gene>
    <name evidence="1" type="ORF">HMPREF0973_02820</name>
</gene>
<protein>
    <submittedName>
        <fullName evidence="1">Uncharacterized protein</fullName>
    </submittedName>
</protein>
<dbReference type="EMBL" id="ACVA01000072">
    <property type="protein sequence ID" value="EEX17245.1"/>
    <property type="molecule type" value="Genomic_DNA"/>
</dbReference>
<proteinExistence type="predicted"/>